<gene>
    <name evidence="2" type="ORF">KIL84_010181</name>
</gene>
<protein>
    <submittedName>
        <fullName evidence="2">Uncharacterized protein</fullName>
    </submittedName>
</protein>
<sequence length="129" mass="15435">MYYTKTFSSCFLFFYIFLKKFILWQSVKKKDLMSKYLLKAYSRAANFLTILTWIFVHFSKNRLINTPTLKYYCIYTHPNYYIQIQDIKTKCLQFSMISLIHTPHGLQGIPLYVPTTVQGLLDFKQMKAK</sequence>
<feature type="transmembrane region" description="Helical" evidence="1">
    <location>
        <begin position="36"/>
        <end position="56"/>
    </location>
</feature>
<accession>A0A9D4AZK0</accession>
<name>A0A9D4AZK0_9SAUR</name>
<feature type="transmembrane region" description="Helical" evidence="1">
    <location>
        <begin position="6"/>
        <end position="24"/>
    </location>
</feature>
<evidence type="ECO:0000313" key="3">
    <source>
        <dbReference type="Proteomes" id="UP000827986"/>
    </source>
</evidence>
<dbReference type="Proteomes" id="UP000827986">
    <property type="component" value="Unassembled WGS sequence"/>
</dbReference>
<keyword evidence="1" id="KW-0472">Membrane</keyword>
<comment type="caution">
    <text evidence="2">The sequence shown here is derived from an EMBL/GenBank/DDBJ whole genome shotgun (WGS) entry which is preliminary data.</text>
</comment>
<organism evidence="2 3">
    <name type="scientific">Mauremys mutica</name>
    <name type="common">yellowpond turtle</name>
    <dbReference type="NCBI Taxonomy" id="74926"/>
    <lineage>
        <taxon>Eukaryota</taxon>
        <taxon>Metazoa</taxon>
        <taxon>Chordata</taxon>
        <taxon>Craniata</taxon>
        <taxon>Vertebrata</taxon>
        <taxon>Euteleostomi</taxon>
        <taxon>Archelosauria</taxon>
        <taxon>Testudinata</taxon>
        <taxon>Testudines</taxon>
        <taxon>Cryptodira</taxon>
        <taxon>Durocryptodira</taxon>
        <taxon>Testudinoidea</taxon>
        <taxon>Geoemydidae</taxon>
        <taxon>Geoemydinae</taxon>
        <taxon>Mauremys</taxon>
    </lineage>
</organism>
<keyword evidence="1" id="KW-0812">Transmembrane</keyword>
<proteinExistence type="predicted"/>
<keyword evidence="1" id="KW-1133">Transmembrane helix</keyword>
<dbReference type="AlphaFoldDB" id="A0A9D4AZK0"/>
<keyword evidence="3" id="KW-1185">Reference proteome</keyword>
<evidence type="ECO:0000256" key="1">
    <source>
        <dbReference type="SAM" id="Phobius"/>
    </source>
</evidence>
<reference evidence="2" key="1">
    <citation type="submission" date="2021-09" db="EMBL/GenBank/DDBJ databases">
        <title>The genome of Mauremys mutica provides insights into the evolution of semi-aquatic lifestyle.</title>
        <authorList>
            <person name="Gong S."/>
            <person name="Gao Y."/>
        </authorList>
    </citation>
    <scope>NUCLEOTIDE SEQUENCE</scope>
    <source>
        <strain evidence="2">MM-2020</strain>
        <tissue evidence="2">Muscle</tissue>
    </source>
</reference>
<dbReference type="EMBL" id="JAHDVG010000467">
    <property type="protein sequence ID" value="KAH1182427.1"/>
    <property type="molecule type" value="Genomic_DNA"/>
</dbReference>
<evidence type="ECO:0000313" key="2">
    <source>
        <dbReference type="EMBL" id="KAH1182427.1"/>
    </source>
</evidence>